<dbReference type="AlphaFoldDB" id="A0A848KLE3"/>
<evidence type="ECO:0000256" key="5">
    <source>
        <dbReference type="ARBA" id="ARBA00019465"/>
    </source>
</evidence>
<dbReference type="Pfam" id="PF02558">
    <property type="entry name" value="ApbA"/>
    <property type="match status" value="1"/>
</dbReference>
<name>A0A848KLE3_9NOCA</name>
<dbReference type="InterPro" id="IPR013328">
    <property type="entry name" value="6PGD_dom2"/>
</dbReference>
<dbReference type="InterPro" id="IPR050838">
    <property type="entry name" value="Ketopantoate_reductase"/>
</dbReference>
<dbReference type="InterPro" id="IPR013752">
    <property type="entry name" value="KPA_reductase"/>
</dbReference>
<comment type="pathway">
    <text evidence="2 11">Cofactor biosynthesis; (R)-pantothenate biosynthesis; (R)-pantoate from 3-methyl-2-oxobutanoate: step 2/2.</text>
</comment>
<sequence>MANDFEICVFGAGNIGCYVGGRLAGARAKVSFVGRPRIIDEIATNGLHLTDLHGAKVDVLPAQVRFDSAPNRADRADMVLICVKSAAVEEVAKTLAPLLKPGTVVVALQNGIEIAQPLVERLPDCIVLRGIVMFNVVARGEGRFHQASEGELMVEENPALDRFATVFRNAGLPILTRADMTPVLWGKLMLNLNNPINALSGIPLKEELSQRDYRRCLSLAQAEALELLKLDGIAPTPMTSVPYGAMIRLLKLPNMAFTRLAGKVLQIDPLARSSMWDDLELGRKTEIDWLCGEVVRLGEKLGRHAPVNSRLMDLIHVAERGGRRQWSGAELLRTLEAAGRADSD</sequence>
<evidence type="ECO:0000256" key="4">
    <source>
        <dbReference type="ARBA" id="ARBA00013014"/>
    </source>
</evidence>
<dbReference type="Pfam" id="PF08546">
    <property type="entry name" value="ApbA_C"/>
    <property type="match status" value="1"/>
</dbReference>
<evidence type="ECO:0000256" key="10">
    <source>
        <dbReference type="ARBA" id="ARBA00048793"/>
    </source>
</evidence>
<evidence type="ECO:0000256" key="3">
    <source>
        <dbReference type="ARBA" id="ARBA00007870"/>
    </source>
</evidence>
<dbReference type="GO" id="GO:0050661">
    <property type="term" value="F:NADP binding"/>
    <property type="evidence" value="ECO:0007669"/>
    <property type="project" value="TreeGrafter"/>
</dbReference>
<reference evidence="14 15" key="1">
    <citation type="submission" date="2019-05" db="EMBL/GenBank/DDBJ databases">
        <authorList>
            <person name="Lee S.D."/>
        </authorList>
    </citation>
    <scope>NUCLEOTIDE SEQUENCE [LARGE SCALE GENOMIC DNA]</scope>
    <source>
        <strain evidence="14 15">YC2-7</strain>
    </source>
</reference>
<dbReference type="PANTHER" id="PTHR43765:SF2">
    <property type="entry name" value="2-DEHYDROPANTOATE 2-REDUCTASE"/>
    <property type="match status" value="1"/>
</dbReference>
<dbReference type="EMBL" id="VCQU01000012">
    <property type="protein sequence ID" value="NMN98718.1"/>
    <property type="molecule type" value="Genomic_DNA"/>
</dbReference>
<evidence type="ECO:0000256" key="6">
    <source>
        <dbReference type="ARBA" id="ARBA00022655"/>
    </source>
</evidence>
<accession>A0A848KLE3</accession>
<reference evidence="14 15" key="2">
    <citation type="submission" date="2020-06" db="EMBL/GenBank/DDBJ databases">
        <title>Antribacter stalactiti gen. nov., sp. nov., a new member of the family Nacardiaceae isolated from a cave.</title>
        <authorList>
            <person name="Kim I.S."/>
        </authorList>
    </citation>
    <scope>NUCLEOTIDE SEQUENCE [LARGE SCALE GENOMIC DNA]</scope>
    <source>
        <strain evidence="14 15">YC2-7</strain>
    </source>
</reference>
<feature type="domain" description="Ketopantoate reductase N-terminal" evidence="12">
    <location>
        <begin position="7"/>
        <end position="156"/>
    </location>
</feature>
<comment type="catalytic activity">
    <reaction evidence="10 11">
        <text>(R)-pantoate + NADP(+) = 2-dehydropantoate + NADPH + H(+)</text>
        <dbReference type="Rhea" id="RHEA:16233"/>
        <dbReference type="ChEBI" id="CHEBI:11561"/>
        <dbReference type="ChEBI" id="CHEBI:15378"/>
        <dbReference type="ChEBI" id="CHEBI:15980"/>
        <dbReference type="ChEBI" id="CHEBI:57783"/>
        <dbReference type="ChEBI" id="CHEBI:58349"/>
        <dbReference type="EC" id="1.1.1.169"/>
    </reaction>
</comment>
<comment type="function">
    <text evidence="1 11">Catalyzes the NADPH-dependent reduction of ketopantoate into pantoic acid.</text>
</comment>
<keyword evidence="8 11" id="KW-0560">Oxidoreductase</keyword>
<dbReference type="GO" id="GO:0005737">
    <property type="term" value="C:cytoplasm"/>
    <property type="evidence" value="ECO:0007669"/>
    <property type="project" value="TreeGrafter"/>
</dbReference>
<comment type="caution">
    <text evidence="14">The sequence shown here is derived from an EMBL/GenBank/DDBJ whole genome shotgun (WGS) entry which is preliminary data.</text>
</comment>
<proteinExistence type="inferred from homology"/>
<dbReference type="SUPFAM" id="SSF48179">
    <property type="entry name" value="6-phosphogluconate dehydrogenase C-terminal domain-like"/>
    <property type="match status" value="1"/>
</dbReference>
<keyword evidence="15" id="KW-1185">Reference proteome</keyword>
<feature type="domain" description="Ketopantoate reductase C-terminal" evidence="13">
    <location>
        <begin position="180"/>
        <end position="318"/>
    </location>
</feature>
<dbReference type="PANTHER" id="PTHR43765">
    <property type="entry name" value="2-DEHYDROPANTOATE 2-REDUCTASE-RELATED"/>
    <property type="match status" value="1"/>
</dbReference>
<comment type="similarity">
    <text evidence="3 11">Belongs to the ketopantoate reductase family.</text>
</comment>
<dbReference type="EC" id="1.1.1.169" evidence="4 11"/>
<dbReference type="InterPro" id="IPR003710">
    <property type="entry name" value="ApbA"/>
</dbReference>
<evidence type="ECO:0000256" key="8">
    <source>
        <dbReference type="ARBA" id="ARBA00023002"/>
    </source>
</evidence>
<evidence type="ECO:0000256" key="11">
    <source>
        <dbReference type="RuleBase" id="RU362068"/>
    </source>
</evidence>
<gene>
    <name evidence="14" type="ORF">FGL95_27165</name>
</gene>
<dbReference type="Proteomes" id="UP000535543">
    <property type="component" value="Unassembled WGS sequence"/>
</dbReference>
<dbReference type="NCBIfam" id="NF006083">
    <property type="entry name" value="PRK08229.1"/>
    <property type="match status" value="1"/>
</dbReference>
<dbReference type="SUPFAM" id="SSF51735">
    <property type="entry name" value="NAD(P)-binding Rossmann-fold domains"/>
    <property type="match status" value="1"/>
</dbReference>
<dbReference type="InterPro" id="IPR036291">
    <property type="entry name" value="NAD(P)-bd_dom_sf"/>
</dbReference>
<dbReference type="GO" id="GO:0008677">
    <property type="term" value="F:2-dehydropantoate 2-reductase activity"/>
    <property type="evidence" value="ECO:0007669"/>
    <property type="project" value="UniProtKB-EC"/>
</dbReference>
<dbReference type="Gene3D" id="1.10.1040.10">
    <property type="entry name" value="N-(1-d-carboxylethyl)-l-norvaline Dehydrogenase, domain 2"/>
    <property type="match status" value="1"/>
</dbReference>
<evidence type="ECO:0000313" key="14">
    <source>
        <dbReference type="EMBL" id="NMN98718.1"/>
    </source>
</evidence>
<evidence type="ECO:0000313" key="15">
    <source>
        <dbReference type="Proteomes" id="UP000535543"/>
    </source>
</evidence>
<dbReference type="RefSeq" id="WP_169593320.1">
    <property type="nucleotide sequence ID" value="NZ_VCQU01000012.1"/>
</dbReference>
<keyword evidence="6 11" id="KW-0566">Pantothenate biosynthesis</keyword>
<protein>
    <recommendedName>
        <fullName evidence="5 11">2-dehydropantoate 2-reductase</fullName>
        <ecNumber evidence="4 11">1.1.1.169</ecNumber>
    </recommendedName>
    <alternativeName>
        <fullName evidence="9 11">Ketopantoate reductase</fullName>
    </alternativeName>
</protein>
<dbReference type="InterPro" id="IPR008927">
    <property type="entry name" value="6-PGluconate_DH-like_C_sf"/>
</dbReference>
<dbReference type="InterPro" id="IPR013332">
    <property type="entry name" value="KPR_N"/>
</dbReference>
<dbReference type="GO" id="GO:0015940">
    <property type="term" value="P:pantothenate biosynthetic process"/>
    <property type="evidence" value="ECO:0007669"/>
    <property type="project" value="UniProtKB-UniPathway"/>
</dbReference>
<dbReference type="UniPathway" id="UPA00028">
    <property type="reaction ID" value="UER00004"/>
</dbReference>
<evidence type="ECO:0000256" key="7">
    <source>
        <dbReference type="ARBA" id="ARBA00022857"/>
    </source>
</evidence>
<evidence type="ECO:0000256" key="1">
    <source>
        <dbReference type="ARBA" id="ARBA00002919"/>
    </source>
</evidence>
<evidence type="ECO:0000256" key="2">
    <source>
        <dbReference type="ARBA" id="ARBA00004994"/>
    </source>
</evidence>
<evidence type="ECO:0000259" key="12">
    <source>
        <dbReference type="Pfam" id="PF02558"/>
    </source>
</evidence>
<organism evidence="14 15">
    <name type="scientific">Antrihabitans stalactiti</name>
    <dbReference type="NCBI Taxonomy" id="2584121"/>
    <lineage>
        <taxon>Bacteria</taxon>
        <taxon>Bacillati</taxon>
        <taxon>Actinomycetota</taxon>
        <taxon>Actinomycetes</taxon>
        <taxon>Mycobacteriales</taxon>
        <taxon>Nocardiaceae</taxon>
        <taxon>Antrihabitans</taxon>
    </lineage>
</organism>
<keyword evidence="7 11" id="KW-0521">NADP</keyword>
<dbReference type="Gene3D" id="3.40.50.720">
    <property type="entry name" value="NAD(P)-binding Rossmann-like Domain"/>
    <property type="match status" value="1"/>
</dbReference>
<evidence type="ECO:0000256" key="9">
    <source>
        <dbReference type="ARBA" id="ARBA00032024"/>
    </source>
</evidence>
<dbReference type="NCBIfam" id="TIGR00745">
    <property type="entry name" value="apbA_panE"/>
    <property type="match status" value="1"/>
</dbReference>
<evidence type="ECO:0000259" key="13">
    <source>
        <dbReference type="Pfam" id="PF08546"/>
    </source>
</evidence>